<organism evidence="1 2">
    <name type="scientific">Periplaneta americana</name>
    <name type="common">American cockroach</name>
    <name type="synonym">Blatta americana</name>
    <dbReference type="NCBI Taxonomy" id="6978"/>
    <lineage>
        <taxon>Eukaryota</taxon>
        <taxon>Metazoa</taxon>
        <taxon>Ecdysozoa</taxon>
        <taxon>Arthropoda</taxon>
        <taxon>Hexapoda</taxon>
        <taxon>Insecta</taxon>
        <taxon>Pterygota</taxon>
        <taxon>Neoptera</taxon>
        <taxon>Polyneoptera</taxon>
        <taxon>Dictyoptera</taxon>
        <taxon>Blattodea</taxon>
        <taxon>Blattoidea</taxon>
        <taxon>Blattidae</taxon>
        <taxon>Blattinae</taxon>
        <taxon>Periplaneta</taxon>
    </lineage>
</organism>
<sequence length="238" mass="27749">MSHNLLSPKFFRIQGYTIRHSAVIFIRNFENECCRLLQQKPKLGKQHARKARFTNYSYIPKYLKLSTCSIVSFRIRTFTFFIFLSSTMVFVFKTDFIGQVIVYLPGLRLSQRWRTQNRNSIAKCKNLHHNVMKFVGVSSLDCSRSCDVNENGINFVLETFKESKDLVQANSRGKSFNSISNANTWTFTMRHCKEVSFSTNSIIVFIYERRDFILTNVLAVNLETCEQLIESLNVFNVL</sequence>
<name>A0ABQ8THX9_PERAM</name>
<proteinExistence type="predicted"/>
<dbReference type="Proteomes" id="UP001148838">
    <property type="component" value="Unassembled WGS sequence"/>
</dbReference>
<protein>
    <submittedName>
        <fullName evidence="1">Uncharacterized protein</fullName>
    </submittedName>
</protein>
<gene>
    <name evidence="1" type="ORF">ANN_12923</name>
</gene>
<accession>A0ABQ8THX9</accession>
<reference evidence="1 2" key="1">
    <citation type="journal article" date="2022" name="Allergy">
        <title>Genome assembly and annotation of Periplaneta americana reveal a comprehensive cockroach allergen profile.</title>
        <authorList>
            <person name="Wang L."/>
            <person name="Xiong Q."/>
            <person name="Saelim N."/>
            <person name="Wang L."/>
            <person name="Nong W."/>
            <person name="Wan A.T."/>
            <person name="Shi M."/>
            <person name="Liu X."/>
            <person name="Cao Q."/>
            <person name="Hui J.H.L."/>
            <person name="Sookrung N."/>
            <person name="Leung T.F."/>
            <person name="Tungtrongchitr A."/>
            <person name="Tsui S.K.W."/>
        </authorList>
    </citation>
    <scope>NUCLEOTIDE SEQUENCE [LARGE SCALE GENOMIC DNA]</scope>
    <source>
        <strain evidence="1">PWHHKU_190912</strain>
    </source>
</reference>
<evidence type="ECO:0000313" key="2">
    <source>
        <dbReference type="Proteomes" id="UP001148838"/>
    </source>
</evidence>
<dbReference type="EMBL" id="JAJSOF020000009">
    <property type="protein sequence ID" value="KAJ4446229.1"/>
    <property type="molecule type" value="Genomic_DNA"/>
</dbReference>
<comment type="caution">
    <text evidence="1">The sequence shown here is derived from an EMBL/GenBank/DDBJ whole genome shotgun (WGS) entry which is preliminary data.</text>
</comment>
<keyword evidence="2" id="KW-1185">Reference proteome</keyword>
<evidence type="ECO:0000313" key="1">
    <source>
        <dbReference type="EMBL" id="KAJ4446229.1"/>
    </source>
</evidence>